<keyword evidence="1" id="KW-0732">Signal</keyword>
<dbReference type="OrthoDB" id="2651079at2"/>
<organism evidence="2 3">
    <name type="scientific">Anatilimnocola aggregata</name>
    <dbReference type="NCBI Taxonomy" id="2528021"/>
    <lineage>
        <taxon>Bacteria</taxon>
        <taxon>Pseudomonadati</taxon>
        <taxon>Planctomycetota</taxon>
        <taxon>Planctomycetia</taxon>
        <taxon>Pirellulales</taxon>
        <taxon>Pirellulaceae</taxon>
        <taxon>Anatilimnocola</taxon>
    </lineage>
</organism>
<accession>A0A517YFQ7</accession>
<evidence type="ECO:0000313" key="3">
    <source>
        <dbReference type="Proteomes" id="UP000315017"/>
    </source>
</evidence>
<evidence type="ECO:0000256" key="1">
    <source>
        <dbReference type="SAM" id="SignalP"/>
    </source>
</evidence>
<dbReference type="AlphaFoldDB" id="A0A517YFQ7"/>
<keyword evidence="3" id="KW-1185">Reference proteome</keyword>
<dbReference type="KEGG" id="aagg:ETAA8_41650"/>
<feature type="chain" id="PRO_5022028054" evidence="1">
    <location>
        <begin position="20"/>
        <end position="132"/>
    </location>
</feature>
<dbReference type="RefSeq" id="WP_145092325.1">
    <property type="nucleotide sequence ID" value="NZ_CP036274.1"/>
</dbReference>
<gene>
    <name evidence="2" type="ORF">ETAA8_41650</name>
</gene>
<name>A0A517YFQ7_9BACT</name>
<evidence type="ECO:0000313" key="2">
    <source>
        <dbReference type="EMBL" id="QDU29058.1"/>
    </source>
</evidence>
<feature type="signal peptide" evidence="1">
    <location>
        <begin position="1"/>
        <end position="19"/>
    </location>
</feature>
<protein>
    <submittedName>
        <fullName evidence="2">Uncharacterized protein</fullName>
    </submittedName>
</protein>
<sequence precursor="true">MRNAFLAVFLAASGLALLAAEEEKGKLPLEVFNSWINSREEDEGAIQAYRPKGFKFPPSRGRAGFEIEKGGEFIDHPIAPADGNETVPGKWESAGEGKIAVTFPKDPNRMPFTLEIVSCDSKVLRVKRTEAK</sequence>
<proteinExistence type="predicted"/>
<dbReference type="Proteomes" id="UP000315017">
    <property type="component" value="Chromosome"/>
</dbReference>
<reference evidence="2 3" key="1">
    <citation type="submission" date="2019-02" db="EMBL/GenBank/DDBJ databases">
        <title>Deep-cultivation of Planctomycetes and their phenomic and genomic characterization uncovers novel biology.</title>
        <authorList>
            <person name="Wiegand S."/>
            <person name="Jogler M."/>
            <person name="Boedeker C."/>
            <person name="Pinto D."/>
            <person name="Vollmers J."/>
            <person name="Rivas-Marin E."/>
            <person name="Kohn T."/>
            <person name="Peeters S.H."/>
            <person name="Heuer A."/>
            <person name="Rast P."/>
            <person name="Oberbeckmann S."/>
            <person name="Bunk B."/>
            <person name="Jeske O."/>
            <person name="Meyerdierks A."/>
            <person name="Storesund J.E."/>
            <person name="Kallscheuer N."/>
            <person name="Luecker S."/>
            <person name="Lage O.M."/>
            <person name="Pohl T."/>
            <person name="Merkel B.J."/>
            <person name="Hornburger P."/>
            <person name="Mueller R.-W."/>
            <person name="Bruemmer F."/>
            <person name="Labrenz M."/>
            <person name="Spormann A.M."/>
            <person name="Op den Camp H."/>
            <person name="Overmann J."/>
            <person name="Amann R."/>
            <person name="Jetten M.S.M."/>
            <person name="Mascher T."/>
            <person name="Medema M.H."/>
            <person name="Devos D.P."/>
            <person name="Kaster A.-K."/>
            <person name="Ovreas L."/>
            <person name="Rohde M."/>
            <person name="Galperin M.Y."/>
            <person name="Jogler C."/>
        </authorList>
    </citation>
    <scope>NUCLEOTIDE SEQUENCE [LARGE SCALE GENOMIC DNA]</scope>
    <source>
        <strain evidence="2 3">ETA_A8</strain>
    </source>
</reference>
<dbReference type="EMBL" id="CP036274">
    <property type="protein sequence ID" value="QDU29058.1"/>
    <property type="molecule type" value="Genomic_DNA"/>
</dbReference>